<evidence type="ECO:0000256" key="1">
    <source>
        <dbReference type="SAM" id="MobiDB-lite"/>
    </source>
</evidence>
<evidence type="ECO:0000313" key="2">
    <source>
        <dbReference type="EMBL" id="KAG7501468.1"/>
    </source>
</evidence>
<feature type="region of interest" description="Disordered" evidence="1">
    <location>
        <begin position="37"/>
        <end position="70"/>
    </location>
</feature>
<dbReference type="EMBL" id="JAGKHQ010000012">
    <property type="protein sequence ID" value="KAG7501468.1"/>
    <property type="molecule type" value="Genomic_DNA"/>
</dbReference>
<accession>A0AAV6R8C6</accession>
<reference evidence="2 3" key="1">
    <citation type="journal article" date="2021" name="Sci. Rep.">
        <title>Chromosome anchoring in Senegalese sole (Solea senegalensis) reveals sex-associated markers and genome rearrangements in flatfish.</title>
        <authorList>
            <person name="Guerrero-Cozar I."/>
            <person name="Gomez-Garrido J."/>
            <person name="Berbel C."/>
            <person name="Martinez-Blanch J.F."/>
            <person name="Alioto T."/>
            <person name="Claros M.G."/>
            <person name="Gagnaire P.A."/>
            <person name="Manchado M."/>
        </authorList>
    </citation>
    <scope>NUCLEOTIDE SEQUENCE [LARGE SCALE GENOMIC DNA]</scope>
    <source>
        <strain evidence="2">Sse05_10M</strain>
    </source>
</reference>
<dbReference type="AlphaFoldDB" id="A0AAV6R8C6"/>
<feature type="compositionally biased region" description="Basic and acidic residues" evidence="1">
    <location>
        <begin position="92"/>
        <end position="105"/>
    </location>
</feature>
<sequence length="105" mass="11626">MPLFLSVLVSQKPVWRDHSFLKRQAAPAALTRFRQPHPKRLYNFTSSPRPRRSLTCGGGRKGGTQLPPPSVAFITHDSGGKSPMSKLLVNPADKDTQHVGVREVK</sequence>
<evidence type="ECO:0000313" key="3">
    <source>
        <dbReference type="Proteomes" id="UP000693946"/>
    </source>
</evidence>
<proteinExistence type="predicted"/>
<dbReference type="Proteomes" id="UP000693946">
    <property type="component" value="Linkage Group LG2"/>
</dbReference>
<gene>
    <name evidence="2" type="ORF">JOB18_000233</name>
</gene>
<organism evidence="2 3">
    <name type="scientific">Solea senegalensis</name>
    <name type="common">Senegalese sole</name>
    <dbReference type="NCBI Taxonomy" id="28829"/>
    <lineage>
        <taxon>Eukaryota</taxon>
        <taxon>Metazoa</taxon>
        <taxon>Chordata</taxon>
        <taxon>Craniata</taxon>
        <taxon>Vertebrata</taxon>
        <taxon>Euteleostomi</taxon>
        <taxon>Actinopterygii</taxon>
        <taxon>Neopterygii</taxon>
        <taxon>Teleostei</taxon>
        <taxon>Neoteleostei</taxon>
        <taxon>Acanthomorphata</taxon>
        <taxon>Carangaria</taxon>
        <taxon>Pleuronectiformes</taxon>
        <taxon>Pleuronectoidei</taxon>
        <taxon>Soleidae</taxon>
        <taxon>Solea</taxon>
    </lineage>
</organism>
<comment type="caution">
    <text evidence="2">The sequence shown here is derived from an EMBL/GenBank/DDBJ whole genome shotgun (WGS) entry which is preliminary data.</text>
</comment>
<protein>
    <submittedName>
        <fullName evidence="2">Uncharacterized protein</fullName>
    </submittedName>
</protein>
<name>A0AAV6R8C6_SOLSE</name>
<feature type="region of interest" description="Disordered" evidence="1">
    <location>
        <begin position="82"/>
        <end position="105"/>
    </location>
</feature>
<keyword evidence="3" id="KW-1185">Reference proteome</keyword>